<evidence type="ECO:0000313" key="1">
    <source>
        <dbReference type="EMBL" id="OGC52672.1"/>
    </source>
</evidence>
<gene>
    <name evidence="1" type="ORF">A3D91_03305</name>
</gene>
<reference evidence="1 2" key="1">
    <citation type="journal article" date="2016" name="Nat. Commun.">
        <title>Thousands of microbial genomes shed light on interconnected biogeochemical processes in an aquifer system.</title>
        <authorList>
            <person name="Anantharaman K."/>
            <person name="Brown C.T."/>
            <person name="Hug L.A."/>
            <person name="Sharon I."/>
            <person name="Castelle C.J."/>
            <person name="Probst A.J."/>
            <person name="Thomas B.C."/>
            <person name="Singh A."/>
            <person name="Wilkins M.J."/>
            <person name="Karaoz U."/>
            <person name="Brodie E.L."/>
            <person name="Williams K.H."/>
            <person name="Hubbard S.S."/>
            <person name="Banfield J.F."/>
        </authorList>
    </citation>
    <scope>NUCLEOTIDE SEQUENCE [LARGE SCALE GENOMIC DNA]</scope>
</reference>
<name>A0A1F4V670_UNCKA</name>
<dbReference type="EMBL" id="MEVD01000022">
    <property type="protein sequence ID" value="OGC52672.1"/>
    <property type="molecule type" value="Genomic_DNA"/>
</dbReference>
<evidence type="ECO:0000313" key="2">
    <source>
        <dbReference type="Proteomes" id="UP000178127"/>
    </source>
</evidence>
<evidence type="ECO:0008006" key="3">
    <source>
        <dbReference type="Google" id="ProtNLM"/>
    </source>
</evidence>
<dbReference type="Proteomes" id="UP000178127">
    <property type="component" value="Unassembled WGS sequence"/>
</dbReference>
<dbReference type="AlphaFoldDB" id="A0A1F4V670"/>
<sequence>MEKQKKLQLNMIFKKRFPFEDLLRKFLYNISITNKLKSLGLETASFVNHTELYLELHVVGEKEKLWEMVNWAKNAPSYFKLHEITFHFVEAEVPVDVPA</sequence>
<comment type="caution">
    <text evidence="1">The sequence shown here is derived from an EMBL/GenBank/DDBJ whole genome shotgun (WGS) entry which is preliminary data.</text>
</comment>
<accession>A0A1F4V670</accession>
<organism evidence="1 2">
    <name type="scientific">candidate division WWE3 bacterium RIFCSPHIGHO2_02_FULL_38_14</name>
    <dbReference type="NCBI Taxonomy" id="1802620"/>
    <lineage>
        <taxon>Bacteria</taxon>
        <taxon>Katanobacteria</taxon>
    </lineage>
</organism>
<proteinExistence type="predicted"/>
<protein>
    <recommendedName>
        <fullName evidence="3">Acylphosphatase-like domain-containing protein</fullName>
    </recommendedName>
</protein>